<organism evidence="1 2">
    <name type="scientific">Zopfia rhizophila CBS 207.26</name>
    <dbReference type="NCBI Taxonomy" id="1314779"/>
    <lineage>
        <taxon>Eukaryota</taxon>
        <taxon>Fungi</taxon>
        <taxon>Dikarya</taxon>
        <taxon>Ascomycota</taxon>
        <taxon>Pezizomycotina</taxon>
        <taxon>Dothideomycetes</taxon>
        <taxon>Dothideomycetes incertae sedis</taxon>
        <taxon>Zopfiaceae</taxon>
        <taxon>Zopfia</taxon>
    </lineage>
</organism>
<keyword evidence="2" id="KW-1185">Reference proteome</keyword>
<name>A0A6A6DJH6_9PEZI</name>
<reference evidence="1" key="1">
    <citation type="journal article" date="2020" name="Stud. Mycol.">
        <title>101 Dothideomycetes genomes: a test case for predicting lifestyles and emergence of pathogens.</title>
        <authorList>
            <person name="Haridas S."/>
            <person name="Albert R."/>
            <person name="Binder M."/>
            <person name="Bloem J."/>
            <person name="Labutti K."/>
            <person name="Salamov A."/>
            <person name="Andreopoulos B."/>
            <person name="Baker S."/>
            <person name="Barry K."/>
            <person name="Bills G."/>
            <person name="Bluhm B."/>
            <person name="Cannon C."/>
            <person name="Castanera R."/>
            <person name="Culley D."/>
            <person name="Daum C."/>
            <person name="Ezra D."/>
            <person name="Gonzalez J."/>
            <person name="Henrissat B."/>
            <person name="Kuo A."/>
            <person name="Liang C."/>
            <person name="Lipzen A."/>
            <person name="Lutzoni F."/>
            <person name="Magnuson J."/>
            <person name="Mondo S."/>
            <person name="Nolan M."/>
            <person name="Ohm R."/>
            <person name="Pangilinan J."/>
            <person name="Park H.-J."/>
            <person name="Ramirez L."/>
            <person name="Alfaro M."/>
            <person name="Sun H."/>
            <person name="Tritt A."/>
            <person name="Yoshinaga Y."/>
            <person name="Zwiers L.-H."/>
            <person name="Turgeon B."/>
            <person name="Goodwin S."/>
            <person name="Spatafora J."/>
            <person name="Crous P."/>
            <person name="Grigoriev I."/>
        </authorList>
    </citation>
    <scope>NUCLEOTIDE SEQUENCE</scope>
    <source>
        <strain evidence="1">CBS 207.26</strain>
    </source>
</reference>
<sequence length="66" mass="8238">IQIVKEHKWMIIFKIKYKLFKYLVILIGLTKQNSYYKIIINYMLREYLDVFIIVYLNNMLVYTNRI</sequence>
<dbReference type="InterPro" id="IPR043502">
    <property type="entry name" value="DNA/RNA_pol_sf"/>
</dbReference>
<accession>A0A6A6DJH6</accession>
<dbReference type="SUPFAM" id="SSF56672">
    <property type="entry name" value="DNA/RNA polymerases"/>
    <property type="match status" value="1"/>
</dbReference>
<protein>
    <submittedName>
        <fullName evidence="1">Uncharacterized protein</fullName>
    </submittedName>
</protein>
<dbReference type="EMBL" id="ML994675">
    <property type="protein sequence ID" value="KAF2178419.1"/>
    <property type="molecule type" value="Genomic_DNA"/>
</dbReference>
<proteinExistence type="predicted"/>
<evidence type="ECO:0000313" key="1">
    <source>
        <dbReference type="EMBL" id="KAF2178419.1"/>
    </source>
</evidence>
<dbReference type="Proteomes" id="UP000800200">
    <property type="component" value="Unassembled WGS sequence"/>
</dbReference>
<dbReference type="InterPro" id="IPR043128">
    <property type="entry name" value="Rev_trsase/Diguanyl_cyclase"/>
</dbReference>
<dbReference type="AlphaFoldDB" id="A0A6A6DJH6"/>
<evidence type="ECO:0000313" key="2">
    <source>
        <dbReference type="Proteomes" id="UP000800200"/>
    </source>
</evidence>
<gene>
    <name evidence="1" type="ORF">K469DRAFT_529642</name>
</gene>
<feature type="non-terminal residue" evidence="1">
    <location>
        <position position="1"/>
    </location>
</feature>
<feature type="non-terminal residue" evidence="1">
    <location>
        <position position="66"/>
    </location>
</feature>
<dbReference type="Gene3D" id="3.30.70.270">
    <property type="match status" value="1"/>
</dbReference>